<dbReference type="InterPro" id="IPR049730">
    <property type="entry name" value="SNF2/RAD54-like_C"/>
</dbReference>
<evidence type="ECO:0000313" key="6">
    <source>
        <dbReference type="EMBL" id="MBC6003116.1"/>
    </source>
</evidence>
<dbReference type="Pfam" id="PF08455">
    <property type="entry name" value="SNF2_assoc"/>
    <property type="match status" value="1"/>
</dbReference>
<name>A0ABR7K1Z6_9FIRM</name>
<dbReference type="PROSITE" id="PS50966">
    <property type="entry name" value="ZF_SWIM"/>
    <property type="match status" value="1"/>
</dbReference>
<dbReference type="PROSITE" id="PS51194">
    <property type="entry name" value="HELICASE_CTER"/>
    <property type="match status" value="1"/>
</dbReference>
<keyword evidence="2" id="KW-0863">Zinc-finger</keyword>
<dbReference type="InterPro" id="IPR001650">
    <property type="entry name" value="Helicase_C-like"/>
</dbReference>
<dbReference type="Pfam" id="PF00176">
    <property type="entry name" value="SNF2-rel_dom"/>
    <property type="match status" value="1"/>
</dbReference>
<dbReference type="Proteomes" id="UP000611796">
    <property type="component" value="Unassembled WGS sequence"/>
</dbReference>
<feature type="domain" description="Helicase C-terminal" evidence="5">
    <location>
        <begin position="907"/>
        <end position="1076"/>
    </location>
</feature>
<feature type="domain" description="Helicase ATP-binding" evidence="4">
    <location>
        <begin position="638"/>
        <end position="795"/>
    </location>
</feature>
<dbReference type="InterPro" id="IPR013663">
    <property type="entry name" value="Helicase_SWF/SNF/SWI_bac"/>
</dbReference>
<proteinExistence type="predicted"/>
<dbReference type="InterPro" id="IPR000330">
    <property type="entry name" value="SNF2_N"/>
</dbReference>
<accession>A0ABR7K1Z6</accession>
<keyword evidence="2" id="KW-0862">Zinc</keyword>
<keyword evidence="2" id="KW-0479">Metal-binding</keyword>
<sequence length="1078" mass="126606">MQLKELIDIVRENTQKSMWARGYTYYKKGIVDQATPHMKNGILTIDGIIGADFSNEIYYTLLEIDLKKKEIIKAKCNCIDFVNNEAENSNFICKHNIASFLLYIDTLQKQIKQQKLDKKKKAQELDPAKQMLKLAKERLTQNKKVNLDVYLSKKEGSIGTYYQANFKIGSEKMYVLKSIPEFIYARKEKNTIKYGKDFEYNPITDYFSKEDELIVNFIEEYINIEQNIYKEFKNDVKLIDGKNLNILESGLKKFLLNFKNKEFVFLYKEKEYKTNIENKDININFYINESKDKLTLNSNSKNIYPLNNKGDILLFNEKIYLISDKQCYNYIPFHNILAKDGHIDFKKEDADSLFNGLLPVLKRASKDIAFDENLEKQIRNNLDVKFYFDKINHNISCFIDYVYTDENENENENKGYVIRNFTKENEIEDIVCAYGFERYGDKLLCKLSQDELFEFFKEKIYELNKIGDIYYSDKLKKVKVYKSNDVKASFNLNKQNYLEFNFNIDDIPKEELENILWALRNKRKYYKLGSGSYIDLEEDKMVKFLELVDDIKNRNVENYNQIDFNEEDNKISYSLGSASSIYLKNLIDENEFNFINGIEKVNEISDKFETIGDIEVSLPKNLKANLREYQIQGFKWFKNLNHLKFGGILADEMGLGKTIQTIAFLLSEKGKKSIVVAPTSLIYNWKNELETFAPDLNVLVLHGNKNERKELIKTIKDNDLVLTTYTILKNDFKELEDIVFDYCIIDEAQNIKNPYSQNSEAVKKVNAKVRFALTGTPIENNLLELWSIFDFIMPGYLYSKNKFQEKFIKTNDNIKELKKQIQPFMLRRLKKEVLSQLPEKIETKFFVEMTDEQKKVYKTYVEDIKDKMRETDFEKDKITILSYLTTLRQLCLDPSIKVENYKGNSGKIDVLNELIKENIENNHKILIFSQFTSVLQNISKELEKENIIYLYLDGRTNPKERVELVDEFNQNKDIKVFLISLKAGGTGLNLTSADIVIHFDPWWNPAIENQATDRAHRYGQKNVVEVIKLIAKGSIEENILKLQEDKKELIQKVISEDFKNESLIKMLSKEELINLITN</sequence>
<dbReference type="Gene3D" id="3.40.50.300">
    <property type="entry name" value="P-loop containing nucleotide triphosphate hydrolases"/>
    <property type="match status" value="1"/>
</dbReference>
<evidence type="ECO:0000259" key="4">
    <source>
        <dbReference type="PROSITE" id="PS51192"/>
    </source>
</evidence>
<dbReference type="InterPro" id="IPR027417">
    <property type="entry name" value="P-loop_NTPase"/>
</dbReference>
<evidence type="ECO:0000259" key="5">
    <source>
        <dbReference type="PROSITE" id="PS51194"/>
    </source>
</evidence>
<dbReference type="PROSITE" id="PS51192">
    <property type="entry name" value="HELICASE_ATP_BIND_1"/>
    <property type="match status" value="1"/>
</dbReference>
<dbReference type="CDD" id="cd18793">
    <property type="entry name" value="SF2_C_SNF"/>
    <property type="match status" value="1"/>
</dbReference>
<evidence type="ECO:0000259" key="3">
    <source>
        <dbReference type="PROSITE" id="PS50966"/>
    </source>
</evidence>
<comment type="caution">
    <text evidence="6">The sequence shown here is derived from an EMBL/GenBank/DDBJ whole genome shotgun (WGS) entry which is preliminary data.</text>
</comment>
<organism evidence="6 7">
    <name type="scientific">Paeniclostridium hominis</name>
    <dbReference type="NCBI Taxonomy" id="2764329"/>
    <lineage>
        <taxon>Bacteria</taxon>
        <taxon>Bacillati</taxon>
        <taxon>Bacillota</taxon>
        <taxon>Clostridia</taxon>
        <taxon>Peptostreptococcales</taxon>
        <taxon>Peptostreptococcaceae</taxon>
        <taxon>Paeniclostridium</taxon>
    </lineage>
</organism>
<reference evidence="6 7" key="1">
    <citation type="submission" date="2020-08" db="EMBL/GenBank/DDBJ databases">
        <authorList>
            <person name="Liu C."/>
            <person name="Sun Q."/>
        </authorList>
    </citation>
    <scope>NUCLEOTIDE SEQUENCE [LARGE SCALE GENOMIC DNA]</scope>
    <source>
        <strain evidence="6 7">NSJ-45</strain>
    </source>
</reference>
<dbReference type="SMART" id="SM00487">
    <property type="entry name" value="DEXDc"/>
    <property type="match status" value="1"/>
</dbReference>
<dbReference type="RefSeq" id="WP_187005428.1">
    <property type="nucleotide sequence ID" value="NZ_JACRWD010000001.1"/>
</dbReference>
<protein>
    <submittedName>
        <fullName evidence="6">SNF2 helicase associated domain-containing protein</fullName>
    </submittedName>
</protein>
<dbReference type="InterPro" id="IPR007527">
    <property type="entry name" value="Znf_SWIM"/>
</dbReference>
<evidence type="ECO:0000256" key="2">
    <source>
        <dbReference type="PROSITE-ProRule" id="PRU00325"/>
    </source>
</evidence>
<dbReference type="PANTHER" id="PTHR10799">
    <property type="entry name" value="SNF2/RAD54 HELICASE FAMILY"/>
    <property type="match status" value="1"/>
</dbReference>
<dbReference type="SUPFAM" id="SSF52540">
    <property type="entry name" value="P-loop containing nucleoside triphosphate hydrolases"/>
    <property type="match status" value="2"/>
</dbReference>
<dbReference type="InterPro" id="IPR038718">
    <property type="entry name" value="SNF2-like_sf"/>
</dbReference>
<dbReference type="SMART" id="SM00490">
    <property type="entry name" value="HELICc"/>
    <property type="match status" value="1"/>
</dbReference>
<gene>
    <name evidence="6" type="ORF">H8891_04825</name>
</gene>
<keyword evidence="1" id="KW-0378">Hydrolase</keyword>
<keyword evidence="7" id="KW-1185">Reference proteome</keyword>
<dbReference type="CDD" id="cd18012">
    <property type="entry name" value="DEXQc_arch_SWI2_SNF2"/>
    <property type="match status" value="1"/>
</dbReference>
<evidence type="ECO:0000313" key="7">
    <source>
        <dbReference type="Proteomes" id="UP000611796"/>
    </source>
</evidence>
<dbReference type="Gene3D" id="3.40.50.10810">
    <property type="entry name" value="Tandem AAA-ATPase domain"/>
    <property type="match status" value="1"/>
</dbReference>
<dbReference type="InterPro" id="IPR014001">
    <property type="entry name" value="Helicase_ATP-bd"/>
</dbReference>
<dbReference type="Pfam" id="PF00271">
    <property type="entry name" value="Helicase_C"/>
    <property type="match status" value="1"/>
</dbReference>
<dbReference type="EMBL" id="JACRWD010000001">
    <property type="protein sequence ID" value="MBC6003116.1"/>
    <property type="molecule type" value="Genomic_DNA"/>
</dbReference>
<evidence type="ECO:0000256" key="1">
    <source>
        <dbReference type="ARBA" id="ARBA00022801"/>
    </source>
</evidence>
<feature type="domain" description="SWIM-type" evidence="3">
    <location>
        <begin position="58"/>
        <end position="104"/>
    </location>
</feature>